<dbReference type="EMBL" id="ML978713">
    <property type="protein sequence ID" value="KAF2090114.1"/>
    <property type="molecule type" value="Genomic_DNA"/>
</dbReference>
<gene>
    <name evidence="3" type="ORF">K490DRAFT_54526</name>
</gene>
<reference evidence="3" key="1">
    <citation type="journal article" date="2020" name="Stud. Mycol.">
        <title>101 Dothideomycetes genomes: a test case for predicting lifestyles and emergence of pathogens.</title>
        <authorList>
            <person name="Haridas S."/>
            <person name="Albert R."/>
            <person name="Binder M."/>
            <person name="Bloem J."/>
            <person name="Labutti K."/>
            <person name="Salamov A."/>
            <person name="Andreopoulos B."/>
            <person name="Baker S."/>
            <person name="Barry K."/>
            <person name="Bills G."/>
            <person name="Bluhm B."/>
            <person name="Cannon C."/>
            <person name="Castanera R."/>
            <person name="Culley D."/>
            <person name="Daum C."/>
            <person name="Ezra D."/>
            <person name="Gonzalez J."/>
            <person name="Henrissat B."/>
            <person name="Kuo A."/>
            <person name="Liang C."/>
            <person name="Lipzen A."/>
            <person name="Lutzoni F."/>
            <person name="Magnuson J."/>
            <person name="Mondo S."/>
            <person name="Nolan M."/>
            <person name="Ohm R."/>
            <person name="Pangilinan J."/>
            <person name="Park H.-J."/>
            <person name="Ramirez L."/>
            <person name="Alfaro M."/>
            <person name="Sun H."/>
            <person name="Tritt A."/>
            <person name="Yoshinaga Y."/>
            <person name="Zwiers L.-H."/>
            <person name="Turgeon B."/>
            <person name="Goodwin S."/>
            <person name="Spatafora J."/>
            <person name="Crous P."/>
            <person name="Grigoriev I."/>
        </authorList>
    </citation>
    <scope>NUCLEOTIDE SEQUENCE</scope>
    <source>
        <strain evidence="3">CBS 121410</strain>
    </source>
</reference>
<protein>
    <submittedName>
        <fullName evidence="3">Uncharacterized protein</fullName>
    </submittedName>
</protein>
<proteinExistence type="predicted"/>
<feature type="compositionally biased region" description="Polar residues" evidence="1">
    <location>
        <begin position="74"/>
        <end position="85"/>
    </location>
</feature>
<dbReference type="Proteomes" id="UP000799776">
    <property type="component" value="Unassembled WGS sequence"/>
</dbReference>
<feature type="region of interest" description="Disordered" evidence="1">
    <location>
        <begin position="126"/>
        <end position="149"/>
    </location>
</feature>
<comment type="caution">
    <text evidence="3">The sequence shown here is derived from an EMBL/GenBank/DDBJ whole genome shotgun (WGS) entry which is preliminary data.</text>
</comment>
<evidence type="ECO:0000256" key="1">
    <source>
        <dbReference type="SAM" id="MobiDB-lite"/>
    </source>
</evidence>
<sequence length="149" mass="16462">MNMAVISACLPLLRPLLFLFENHLRPNHSKSRTSSSYSKSWPSSHNKRPRIRQHDILSESEEAVMTTLAISTRNTHTLVGETTGTGPEEDVEMGDWRRKDSKGVIKAETEISTFWSNDAATLASFRSPSATQRAEDGAADDTVMGSRGV</sequence>
<feature type="region of interest" description="Disordered" evidence="1">
    <location>
        <begin position="74"/>
        <end position="93"/>
    </location>
</feature>
<evidence type="ECO:0000313" key="4">
    <source>
        <dbReference type="Proteomes" id="UP000799776"/>
    </source>
</evidence>
<feature type="signal peptide" evidence="2">
    <location>
        <begin position="1"/>
        <end position="15"/>
    </location>
</feature>
<feature type="compositionally biased region" description="Low complexity" evidence="1">
    <location>
        <begin position="32"/>
        <end position="44"/>
    </location>
</feature>
<feature type="chain" id="PRO_5040446340" evidence="2">
    <location>
        <begin position="16"/>
        <end position="149"/>
    </location>
</feature>
<keyword evidence="4" id="KW-1185">Reference proteome</keyword>
<keyword evidence="2" id="KW-0732">Signal</keyword>
<accession>A0A9P4M1P1</accession>
<dbReference type="AlphaFoldDB" id="A0A9P4M1P1"/>
<name>A0A9P4M1P1_9PEZI</name>
<organism evidence="3 4">
    <name type="scientific">Saccharata proteae CBS 121410</name>
    <dbReference type="NCBI Taxonomy" id="1314787"/>
    <lineage>
        <taxon>Eukaryota</taxon>
        <taxon>Fungi</taxon>
        <taxon>Dikarya</taxon>
        <taxon>Ascomycota</taxon>
        <taxon>Pezizomycotina</taxon>
        <taxon>Dothideomycetes</taxon>
        <taxon>Dothideomycetes incertae sedis</taxon>
        <taxon>Botryosphaeriales</taxon>
        <taxon>Saccharataceae</taxon>
        <taxon>Saccharata</taxon>
    </lineage>
</organism>
<evidence type="ECO:0000313" key="3">
    <source>
        <dbReference type="EMBL" id="KAF2090114.1"/>
    </source>
</evidence>
<evidence type="ECO:0000256" key="2">
    <source>
        <dbReference type="SAM" id="SignalP"/>
    </source>
</evidence>
<feature type="region of interest" description="Disordered" evidence="1">
    <location>
        <begin position="28"/>
        <end position="53"/>
    </location>
</feature>